<sequence length="171" mass="19017">MFGLGYFFIMFFVFLIPIVLSVESLADNVVARDTLIVLASLPYVYFAVTWSLALVISVLEEKCGTEAIGKAAQILNGMKVTGFLLNLLFTIVFYIISQGLKAVHATPSTATQIFVGSLTNFCLGLVIMFWLMAYTMFYYQCKKTHEEEAELQGIVEYAKLPTAPQIGENIL</sequence>
<evidence type="ECO:0000256" key="2">
    <source>
        <dbReference type="SAM" id="SignalP"/>
    </source>
</evidence>
<feature type="chain" id="PRO_5015168152" evidence="2">
    <location>
        <begin position="22"/>
        <end position="171"/>
    </location>
</feature>
<feature type="transmembrane region" description="Helical" evidence="1">
    <location>
        <begin position="80"/>
        <end position="100"/>
    </location>
</feature>
<feature type="transmembrane region" description="Helical" evidence="1">
    <location>
        <begin position="36"/>
        <end position="59"/>
    </location>
</feature>
<evidence type="ECO:0000256" key="1">
    <source>
        <dbReference type="SAM" id="Phobius"/>
    </source>
</evidence>
<dbReference type="PANTHER" id="PTHR33133">
    <property type="entry name" value="OS08G0107100 PROTEIN-RELATED"/>
    <property type="match status" value="1"/>
</dbReference>
<evidence type="ECO:0000313" key="3">
    <source>
        <dbReference type="EMBL" id="MBX35284.1"/>
    </source>
</evidence>
<accession>A0A2P2MYK6</accession>
<keyword evidence="1" id="KW-1133">Transmembrane helix</keyword>
<dbReference type="AlphaFoldDB" id="A0A2P2MYK6"/>
<keyword evidence="2" id="KW-0732">Signal</keyword>
<proteinExistence type="predicted"/>
<protein>
    <submittedName>
        <fullName evidence="3">Uncharacterized protein</fullName>
    </submittedName>
</protein>
<keyword evidence="1" id="KW-0472">Membrane</keyword>
<dbReference type="EMBL" id="GGEC01054800">
    <property type="protein sequence ID" value="MBX35284.1"/>
    <property type="molecule type" value="Transcribed_RNA"/>
</dbReference>
<feature type="transmembrane region" description="Helical" evidence="1">
    <location>
        <begin position="112"/>
        <end position="133"/>
    </location>
</feature>
<dbReference type="PANTHER" id="PTHR33133:SF1">
    <property type="entry name" value="EXPRESSED PROTEIN-RELATED"/>
    <property type="match status" value="1"/>
</dbReference>
<organism evidence="3">
    <name type="scientific">Rhizophora mucronata</name>
    <name type="common">Asiatic mangrove</name>
    <dbReference type="NCBI Taxonomy" id="61149"/>
    <lineage>
        <taxon>Eukaryota</taxon>
        <taxon>Viridiplantae</taxon>
        <taxon>Streptophyta</taxon>
        <taxon>Embryophyta</taxon>
        <taxon>Tracheophyta</taxon>
        <taxon>Spermatophyta</taxon>
        <taxon>Magnoliopsida</taxon>
        <taxon>eudicotyledons</taxon>
        <taxon>Gunneridae</taxon>
        <taxon>Pentapetalae</taxon>
        <taxon>rosids</taxon>
        <taxon>fabids</taxon>
        <taxon>Malpighiales</taxon>
        <taxon>Rhizophoraceae</taxon>
        <taxon>Rhizophora</taxon>
    </lineage>
</organism>
<keyword evidence="1" id="KW-0812">Transmembrane</keyword>
<name>A0A2P2MYK6_RHIMU</name>
<reference evidence="3" key="1">
    <citation type="submission" date="2018-02" db="EMBL/GenBank/DDBJ databases">
        <title>Rhizophora mucronata_Transcriptome.</title>
        <authorList>
            <person name="Meera S.P."/>
            <person name="Sreeshan A."/>
            <person name="Augustine A."/>
        </authorList>
    </citation>
    <scope>NUCLEOTIDE SEQUENCE</scope>
    <source>
        <tissue evidence="3">Leaf</tissue>
    </source>
</reference>
<feature type="signal peptide" evidence="2">
    <location>
        <begin position="1"/>
        <end position="21"/>
    </location>
</feature>